<dbReference type="OrthoDB" id="10439124at2759"/>
<evidence type="ECO:0000313" key="1">
    <source>
        <dbReference type="EMBL" id="ETV89637.1"/>
    </source>
</evidence>
<name>W4HCK3_APHAT</name>
<dbReference type="AlphaFoldDB" id="W4HCK3"/>
<dbReference type="GeneID" id="20802837"/>
<sequence>MPNETFVKSVACPVQQPKVTTLLVNDSSPKTLARLTKQDFAEQHVMHSSNVRQVNAPNPLLSAAKDNDALPKDPHDLETNALYSSGLSGVNNAVALPRSGKSQSAAWDEFISIAALFKVVATAVPLMRSAFVMSRDE</sequence>
<reference evidence="1" key="1">
    <citation type="submission" date="2013-12" db="EMBL/GenBank/DDBJ databases">
        <title>The Genome Sequence of Aphanomyces astaci APO3.</title>
        <authorList>
            <consortium name="The Broad Institute Genomics Platform"/>
            <person name="Russ C."/>
            <person name="Tyler B."/>
            <person name="van West P."/>
            <person name="Dieguez-Uribeondo J."/>
            <person name="Young S.K."/>
            <person name="Zeng Q."/>
            <person name="Gargeya S."/>
            <person name="Fitzgerald M."/>
            <person name="Abouelleil A."/>
            <person name="Alvarado L."/>
            <person name="Chapman S.B."/>
            <person name="Gainer-Dewar J."/>
            <person name="Goldberg J."/>
            <person name="Griggs A."/>
            <person name="Gujja S."/>
            <person name="Hansen M."/>
            <person name="Howarth C."/>
            <person name="Imamovic A."/>
            <person name="Ireland A."/>
            <person name="Larimer J."/>
            <person name="McCowan C."/>
            <person name="Murphy C."/>
            <person name="Pearson M."/>
            <person name="Poon T.W."/>
            <person name="Priest M."/>
            <person name="Roberts A."/>
            <person name="Saif S."/>
            <person name="Shea T."/>
            <person name="Sykes S."/>
            <person name="Wortman J."/>
            <person name="Nusbaum C."/>
            <person name="Birren B."/>
        </authorList>
    </citation>
    <scope>NUCLEOTIDE SEQUENCE [LARGE SCALE GENOMIC DNA]</scope>
    <source>
        <strain evidence="1">APO3</strain>
    </source>
</reference>
<gene>
    <name evidence="1" type="ORF">H257_00841</name>
</gene>
<dbReference type="EMBL" id="KI913114">
    <property type="protein sequence ID" value="ETV89637.1"/>
    <property type="molecule type" value="Genomic_DNA"/>
</dbReference>
<protein>
    <submittedName>
        <fullName evidence="1">Uncharacterized protein</fullName>
    </submittedName>
</protein>
<proteinExistence type="predicted"/>
<dbReference type="VEuPathDB" id="FungiDB:H257_00841"/>
<accession>W4HCK3</accession>
<organism evidence="1">
    <name type="scientific">Aphanomyces astaci</name>
    <name type="common">Crayfish plague agent</name>
    <dbReference type="NCBI Taxonomy" id="112090"/>
    <lineage>
        <taxon>Eukaryota</taxon>
        <taxon>Sar</taxon>
        <taxon>Stramenopiles</taxon>
        <taxon>Oomycota</taxon>
        <taxon>Saprolegniomycetes</taxon>
        <taxon>Saprolegniales</taxon>
        <taxon>Verrucalvaceae</taxon>
        <taxon>Aphanomyces</taxon>
    </lineage>
</organism>
<dbReference type="RefSeq" id="XP_009822037.1">
    <property type="nucleotide sequence ID" value="XM_009823735.1"/>
</dbReference>